<gene>
    <name evidence="1" type="ORF">DSX26_08525</name>
</gene>
<sequence length="121" mass="14723">MKEFINRETNAGRIKKVFILPNGEKQFLINGEYYNEKAVGAKNLFLVREYTRKIKPNLFELWAMSRVYSDFKNQRISFREEFEFNNKFMRKKHRNLQGLPYNFANLIQDVEFKLKEFKILN</sequence>
<name>A0A381CE84_CAMCO</name>
<organism evidence="1 2">
    <name type="scientific">Campylobacter coli</name>
    <dbReference type="NCBI Taxonomy" id="195"/>
    <lineage>
        <taxon>Bacteria</taxon>
        <taxon>Pseudomonadati</taxon>
        <taxon>Campylobacterota</taxon>
        <taxon>Epsilonproteobacteria</taxon>
        <taxon>Campylobacterales</taxon>
        <taxon>Campylobacteraceae</taxon>
        <taxon>Campylobacter</taxon>
    </lineage>
</organism>
<comment type="caution">
    <text evidence="1">The sequence shown here is derived from an EMBL/GenBank/DDBJ whole genome shotgun (WGS) entry which is preliminary data.</text>
</comment>
<dbReference type="Proteomes" id="UP000352088">
    <property type="component" value="Unassembled WGS sequence"/>
</dbReference>
<proteinExistence type="predicted"/>
<dbReference type="EMBL" id="AACQHW010000011">
    <property type="protein sequence ID" value="EAL6851495.1"/>
    <property type="molecule type" value="Genomic_DNA"/>
</dbReference>
<dbReference type="AlphaFoldDB" id="A0A381CE84"/>
<protein>
    <submittedName>
        <fullName evidence="1">Uncharacterized protein</fullName>
    </submittedName>
</protein>
<evidence type="ECO:0000313" key="1">
    <source>
        <dbReference type="EMBL" id="EAL6851495.1"/>
    </source>
</evidence>
<accession>A0A381CE84</accession>
<evidence type="ECO:0000313" key="2">
    <source>
        <dbReference type="Proteomes" id="UP000352088"/>
    </source>
</evidence>
<reference evidence="1 2" key="1">
    <citation type="submission" date="2018-07" db="EMBL/GenBank/DDBJ databases">
        <authorList>
            <consortium name="NARMS: The National Antimicrobial Resistance Monitoring System"/>
        </authorList>
    </citation>
    <scope>NUCLEOTIDE SEQUENCE [LARGE SCALE GENOMIC DNA]</scope>
    <source>
        <strain evidence="1 2">CVM N17C548</strain>
    </source>
</reference>
<dbReference type="RefSeq" id="WP_002815629.1">
    <property type="nucleotide sequence ID" value="NZ_BTEL01000014.1"/>
</dbReference>